<keyword evidence="2" id="KW-0479">Metal-binding</keyword>
<evidence type="ECO:0008006" key="11">
    <source>
        <dbReference type="Google" id="ProtNLM"/>
    </source>
</evidence>
<dbReference type="AlphaFoldDB" id="G8JXE6"/>
<dbReference type="OrthoDB" id="421327at2759"/>
<dbReference type="InParanoid" id="G8JXE6"/>
<evidence type="ECO:0000256" key="3">
    <source>
        <dbReference type="ARBA" id="ARBA00022946"/>
    </source>
</evidence>
<dbReference type="eggNOG" id="KOG2539">
    <property type="taxonomic scope" value="Eukaryota"/>
</dbReference>
<dbReference type="HOGENOM" id="CLU_024759_0_0_1"/>
<dbReference type="RefSeq" id="XP_003648337.1">
    <property type="nucleotide sequence ID" value="XM_003648289.1"/>
</dbReference>
<evidence type="ECO:0000256" key="5">
    <source>
        <dbReference type="ARBA" id="ARBA00023014"/>
    </source>
</evidence>
<comment type="subcellular location">
    <subcellularLocation>
        <location evidence="1">Mitochondrion</location>
    </subcellularLocation>
</comment>
<feature type="compositionally biased region" description="Basic and acidic residues" evidence="8">
    <location>
        <begin position="602"/>
        <end position="618"/>
    </location>
</feature>
<dbReference type="EMBL" id="CP002504">
    <property type="protein sequence ID" value="AET41520.1"/>
    <property type="molecule type" value="Genomic_DNA"/>
</dbReference>
<evidence type="ECO:0000313" key="10">
    <source>
        <dbReference type="Proteomes" id="UP000006790"/>
    </source>
</evidence>
<comment type="function">
    <text evidence="7">Mitochondrial ribosome (mitoribosome) assembly factor. Binds at the interface of the head and body domains of the mitochondrial small ribosomal subunit (mt-SSU), occluding the mRNA channel and preventing compaction of the head domain towards the body. Probable inactive methyltransferase: retains the characteristic folding and ability to bind S-adenosyl-L-methionine, but it probably lost its methyltransferase activity.</text>
</comment>
<dbReference type="InterPro" id="IPR015324">
    <property type="entry name" value="Ribosomal_Rsm22-like"/>
</dbReference>
<sequence length="652" mass="73661">MSKYVLSLIQRRLKSRNAFATVKATQSVVDSSTRDHSFGTVVSNGDNMKNLRVVEREEHINTYYSPFRDDNGSLIRGSSSKEARLADATLQGMFPRGQIKLNSVVAQTIQNNILSLHIPSNLRRMAAKYFSEIYGSKLHRQTASAMEVDAHIASVFMQNYGAIYQSLSELKKRLGDKFSPQRVLDVGYGPATGIVALNDLMGKDYKPELKEATILGHIEMQKRAKIILSRQLNEIPDDFVEDIATDADEIPPDDSLVGEVMTKKIRINTKLRKDVPGSKQYDLIIISHQLLKNDQQFPMQIDDNVEHFLSLLAPGGHMVIIERGNPLGFEITARARQIMIRPENFPNEYGKIPRPWIRGSHKKPQQPISSSTEAGAGNEVDYHLKIIAPCPHQGTCPLQVGKPQYYELKDGKALNFCNFQKTILRPRYTIELKKGKVLATPWETPTEAIGIKGKSAPGSGRPNGRDYELLNWSYLVVERAYNDPETVAAINKRRQESIMSQDIQPVCDEPWETWPRIIRQPVKRRGHVVMDLCAPSGQFEKWTVSKSFSKQIYHDARKAMKGDLWALDAKTKLKGMGALNVAKLEKLNKERIKQSKKLAKQKSREIRDAVTNLDHPDPNLELSSAEQLDAIANLYADEFLSSNSKKDKKYKK</sequence>
<dbReference type="GO" id="GO:0008168">
    <property type="term" value="F:methyltransferase activity"/>
    <property type="evidence" value="ECO:0007669"/>
    <property type="project" value="InterPro"/>
</dbReference>
<protein>
    <recommendedName>
        <fullName evidence="11">37S ribosomal protein S22</fullName>
    </recommendedName>
</protein>
<dbReference type="STRING" id="931890.G8JXE6"/>
<dbReference type="GO" id="GO:0046872">
    <property type="term" value="F:metal ion binding"/>
    <property type="evidence" value="ECO:0007669"/>
    <property type="project" value="UniProtKB-KW"/>
</dbReference>
<dbReference type="PANTHER" id="PTHR13184">
    <property type="entry name" value="37S RIBOSOMAL PROTEIN S22"/>
    <property type="match status" value="1"/>
</dbReference>
<reference evidence="10" key="1">
    <citation type="journal article" date="2012" name="G3 (Bethesda)">
        <title>Pichia sorbitophila, an interspecies yeast hybrid reveals early steps of genome resolution following polyploidization.</title>
        <authorList>
            <person name="Leh Louis V."/>
            <person name="Despons L."/>
            <person name="Friedrich A."/>
            <person name="Martin T."/>
            <person name="Durrens P."/>
            <person name="Casaregola S."/>
            <person name="Neuveglise C."/>
            <person name="Fairhead C."/>
            <person name="Marck C."/>
            <person name="Cruz J.A."/>
            <person name="Straub M.L."/>
            <person name="Kugler V."/>
            <person name="Sacerdot C."/>
            <person name="Uzunov Z."/>
            <person name="Thierry A."/>
            <person name="Weiss S."/>
            <person name="Bleykasten C."/>
            <person name="De Montigny J."/>
            <person name="Jacques N."/>
            <person name="Jung P."/>
            <person name="Lemaire M."/>
            <person name="Mallet S."/>
            <person name="Morel G."/>
            <person name="Richard G.F."/>
            <person name="Sarkar A."/>
            <person name="Savel G."/>
            <person name="Schacherer J."/>
            <person name="Seret M.L."/>
            <person name="Talla E."/>
            <person name="Samson G."/>
            <person name="Jubin C."/>
            <person name="Poulain J."/>
            <person name="Vacherie B."/>
            <person name="Barbe V."/>
            <person name="Pelletier E."/>
            <person name="Sherman D.J."/>
            <person name="Westhof E."/>
            <person name="Weissenbach J."/>
            <person name="Baret P.V."/>
            <person name="Wincker P."/>
            <person name="Gaillardin C."/>
            <person name="Dujon B."/>
            <person name="Souciet J.L."/>
        </authorList>
    </citation>
    <scope>NUCLEOTIDE SEQUENCE [LARGE SCALE GENOMIC DNA]</scope>
    <source>
        <strain evidence="10">CBS 270.75 / DBVPG 7215 / KCTC 17166 / NRRL Y-17582</strain>
    </source>
</reference>
<dbReference type="GO" id="GO:0051539">
    <property type="term" value="F:4 iron, 4 sulfur cluster binding"/>
    <property type="evidence" value="ECO:0007669"/>
    <property type="project" value="EnsemblFungi"/>
</dbReference>
<dbReference type="SUPFAM" id="SSF53335">
    <property type="entry name" value="S-adenosyl-L-methionine-dependent methyltransferases"/>
    <property type="match status" value="1"/>
</dbReference>
<evidence type="ECO:0000256" key="7">
    <source>
        <dbReference type="ARBA" id="ARBA00045681"/>
    </source>
</evidence>
<keyword evidence="3" id="KW-0809">Transit peptide</keyword>
<keyword evidence="4" id="KW-0408">Iron</keyword>
<evidence type="ECO:0000256" key="4">
    <source>
        <dbReference type="ARBA" id="ARBA00023004"/>
    </source>
</evidence>
<name>G8JXE6_ERECY</name>
<keyword evidence="6" id="KW-0496">Mitochondrion</keyword>
<dbReference type="GO" id="GO:0003735">
    <property type="term" value="F:structural constituent of ribosome"/>
    <property type="evidence" value="ECO:0007669"/>
    <property type="project" value="EnsemblFungi"/>
</dbReference>
<dbReference type="GO" id="GO:0006412">
    <property type="term" value="P:translation"/>
    <property type="evidence" value="ECO:0007669"/>
    <property type="project" value="InterPro"/>
</dbReference>
<dbReference type="Pfam" id="PF09243">
    <property type="entry name" value="Rsm22"/>
    <property type="match status" value="2"/>
</dbReference>
<accession>G8JXE6</accession>
<dbReference type="KEGG" id="erc:Ecym_8235"/>
<dbReference type="InterPro" id="IPR029063">
    <property type="entry name" value="SAM-dependent_MTases_sf"/>
</dbReference>
<dbReference type="FunCoup" id="G8JXE6">
    <property type="interactions" value="304"/>
</dbReference>
<keyword evidence="10" id="KW-1185">Reference proteome</keyword>
<dbReference type="GO" id="GO:0005763">
    <property type="term" value="C:mitochondrial small ribosomal subunit"/>
    <property type="evidence" value="ECO:0007669"/>
    <property type="project" value="EnsemblFungi"/>
</dbReference>
<evidence type="ECO:0000313" key="9">
    <source>
        <dbReference type="EMBL" id="AET41520.1"/>
    </source>
</evidence>
<evidence type="ECO:0000256" key="8">
    <source>
        <dbReference type="SAM" id="MobiDB-lite"/>
    </source>
</evidence>
<evidence type="ECO:0000256" key="2">
    <source>
        <dbReference type="ARBA" id="ARBA00022723"/>
    </source>
</evidence>
<dbReference type="OMA" id="HRKCPLQ"/>
<organism evidence="9 10">
    <name type="scientific">Eremothecium cymbalariae (strain CBS 270.75 / DBVPG 7215 / KCTC 17166 / NRRL Y-17582)</name>
    <name type="common">Yeast</name>
    <dbReference type="NCBI Taxonomy" id="931890"/>
    <lineage>
        <taxon>Eukaryota</taxon>
        <taxon>Fungi</taxon>
        <taxon>Dikarya</taxon>
        <taxon>Ascomycota</taxon>
        <taxon>Saccharomycotina</taxon>
        <taxon>Saccharomycetes</taxon>
        <taxon>Saccharomycetales</taxon>
        <taxon>Saccharomycetaceae</taxon>
        <taxon>Eremothecium</taxon>
    </lineage>
</organism>
<proteinExistence type="predicted"/>
<evidence type="ECO:0000256" key="1">
    <source>
        <dbReference type="ARBA" id="ARBA00004173"/>
    </source>
</evidence>
<dbReference type="GeneID" id="11472723"/>
<keyword evidence="5" id="KW-0411">Iron-sulfur</keyword>
<dbReference type="PIRSF" id="PIRSF007797">
    <property type="entry name" value="RSM22"/>
    <property type="match status" value="1"/>
</dbReference>
<evidence type="ECO:0000256" key="6">
    <source>
        <dbReference type="ARBA" id="ARBA00023128"/>
    </source>
</evidence>
<feature type="region of interest" description="Disordered" evidence="8">
    <location>
        <begin position="596"/>
        <end position="619"/>
    </location>
</feature>
<dbReference type="InterPro" id="IPR016522">
    <property type="entry name" value="RSM22_mit_bud"/>
</dbReference>
<dbReference type="Proteomes" id="UP000006790">
    <property type="component" value="Chromosome 8"/>
</dbReference>
<dbReference type="PANTHER" id="PTHR13184:SF5">
    <property type="entry name" value="METHYLTRANSFERASE-LIKE PROTEIN 17, MITOCHONDRIAL"/>
    <property type="match status" value="1"/>
</dbReference>
<dbReference type="InterPro" id="IPR052571">
    <property type="entry name" value="Mt_RNA_Methyltransferase"/>
</dbReference>
<dbReference type="GO" id="GO:0180026">
    <property type="term" value="P:mitochondrial small ribosomal subunit assembly"/>
    <property type="evidence" value="ECO:0007669"/>
    <property type="project" value="EnsemblFungi"/>
</dbReference>
<gene>
    <name evidence="9" type="ordered locus">Ecym_8235</name>
</gene>